<accession>A0A5C3NM73</accession>
<reference evidence="4 5" key="1">
    <citation type="journal article" date="2019" name="Nat. Ecol. Evol.">
        <title>Megaphylogeny resolves global patterns of mushroom evolution.</title>
        <authorList>
            <person name="Varga T."/>
            <person name="Krizsan K."/>
            <person name="Foldi C."/>
            <person name="Dima B."/>
            <person name="Sanchez-Garcia M."/>
            <person name="Sanchez-Ramirez S."/>
            <person name="Szollosi G.J."/>
            <person name="Szarkandi J.G."/>
            <person name="Papp V."/>
            <person name="Albert L."/>
            <person name="Andreopoulos W."/>
            <person name="Angelini C."/>
            <person name="Antonin V."/>
            <person name="Barry K.W."/>
            <person name="Bougher N.L."/>
            <person name="Buchanan P."/>
            <person name="Buyck B."/>
            <person name="Bense V."/>
            <person name="Catcheside P."/>
            <person name="Chovatia M."/>
            <person name="Cooper J."/>
            <person name="Damon W."/>
            <person name="Desjardin D."/>
            <person name="Finy P."/>
            <person name="Geml J."/>
            <person name="Haridas S."/>
            <person name="Hughes K."/>
            <person name="Justo A."/>
            <person name="Karasinski D."/>
            <person name="Kautmanova I."/>
            <person name="Kiss B."/>
            <person name="Kocsube S."/>
            <person name="Kotiranta H."/>
            <person name="LaButti K.M."/>
            <person name="Lechner B.E."/>
            <person name="Liimatainen K."/>
            <person name="Lipzen A."/>
            <person name="Lukacs Z."/>
            <person name="Mihaltcheva S."/>
            <person name="Morgado L.N."/>
            <person name="Niskanen T."/>
            <person name="Noordeloos M.E."/>
            <person name="Ohm R.A."/>
            <person name="Ortiz-Santana B."/>
            <person name="Ovrebo C."/>
            <person name="Racz N."/>
            <person name="Riley R."/>
            <person name="Savchenko A."/>
            <person name="Shiryaev A."/>
            <person name="Soop K."/>
            <person name="Spirin V."/>
            <person name="Szebenyi C."/>
            <person name="Tomsovsky M."/>
            <person name="Tulloss R.E."/>
            <person name="Uehling J."/>
            <person name="Grigoriev I.V."/>
            <person name="Vagvolgyi C."/>
            <person name="Papp T."/>
            <person name="Martin F.M."/>
            <person name="Miettinen O."/>
            <person name="Hibbett D.S."/>
            <person name="Nagy L.G."/>
        </authorList>
    </citation>
    <scope>NUCLEOTIDE SEQUENCE [LARGE SCALE GENOMIC DNA]</scope>
    <source>
        <strain evidence="4 5">HHB13444</strain>
    </source>
</reference>
<keyword evidence="2" id="KW-0812">Transmembrane</keyword>
<dbReference type="EMBL" id="ML212432">
    <property type="protein sequence ID" value="TFK78606.1"/>
    <property type="molecule type" value="Genomic_DNA"/>
</dbReference>
<keyword evidence="2" id="KW-0472">Membrane</keyword>
<evidence type="ECO:0000256" key="1">
    <source>
        <dbReference type="SAM" id="MobiDB-lite"/>
    </source>
</evidence>
<evidence type="ECO:0000256" key="2">
    <source>
        <dbReference type="SAM" id="Phobius"/>
    </source>
</evidence>
<dbReference type="AlphaFoldDB" id="A0A5C3NM73"/>
<evidence type="ECO:0000313" key="5">
    <source>
        <dbReference type="Proteomes" id="UP000308197"/>
    </source>
</evidence>
<dbReference type="Proteomes" id="UP000308197">
    <property type="component" value="Unassembled WGS sequence"/>
</dbReference>
<name>A0A5C3NM73_9APHY</name>
<feature type="domain" description="DUF6533" evidence="3">
    <location>
        <begin position="21"/>
        <end position="65"/>
    </location>
</feature>
<evidence type="ECO:0000259" key="3">
    <source>
        <dbReference type="Pfam" id="PF20151"/>
    </source>
</evidence>
<protein>
    <recommendedName>
        <fullName evidence="3">DUF6533 domain-containing protein</fullName>
    </recommendedName>
</protein>
<feature type="transmembrane region" description="Helical" evidence="2">
    <location>
        <begin position="159"/>
        <end position="180"/>
    </location>
</feature>
<feature type="transmembrane region" description="Helical" evidence="2">
    <location>
        <begin position="136"/>
        <end position="153"/>
    </location>
</feature>
<organism evidence="4 5">
    <name type="scientific">Polyporus arcularius HHB13444</name>
    <dbReference type="NCBI Taxonomy" id="1314778"/>
    <lineage>
        <taxon>Eukaryota</taxon>
        <taxon>Fungi</taxon>
        <taxon>Dikarya</taxon>
        <taxon>Basidiomycota</taxon>
        <taxon>Agaricomycotina</taxon>
        <taxon>Agaricomycetes</taxon>
        <taxon>Polyporales</taxon>
        <taxon>Polyporaceae</taxon>
        <taxon>Polyporus</taxon>
    </lineage>
</organism>
<feature type="transmembrane region" description="Helical" evidence="2">
    <location>
        <begin position="234"/>
        <end position="256"/>
    </location>
</feature>
<dbReference type="STRING" id="1314778.A0A5C3NM73"/>
<sequence length="344" mass="37296">MSSDVDAATVALFDSIYTSKYCAVAAAVLFIYDTFLTFDREVTYFWTEKRVSGASLLFFTNKWISMTCVVMTLVEVASLTSNKVSSLGPSYGKSDQNQSCSMFVIAEQAMLILQFVPAAGFSALRAYALSGTESKLLGLLVAILSLAPVGSNLDRTVVIVSRVPLIAADIILIYITWTKLRGWATLTDFQQSKRLSLQDVLFRGGILYFVILFFLNVLHLALSATAVASGDSDNAFSVITVFTAPITAILISRFLLELQGTHHMVIKLDTNDPLHFSGNAWDSTLSFISPIGGLINPELAARSDDDDGVELQDRMPSEEALAEEEEGVAHTEVPEAAASSSFAP</sequence>
<gene>
    <name evidence="4" type="ORF">K466DRAFT_606832</name>
</gene>
<proteinExistence type="predicted"/>
<dbReference type="Pfam" id="PF20151">
    <property type="entry name" value="DUF6533"/>
    <property type="match status" value="1"/>
</dbReference>
<feature type="transmembrane region" description="Helical" evidence="2">
    <location>
        <begin position="56"/>
        <end position="81"/>
    </location>
</feature>
<dbReference type="InParanoid" id="A0A5C3NM73"/>
<evidence type="ECO:0000313" key="4">
    <source>
        <dbReference type="EMBL" id="TFK78606.1"/>
    </source>
</evidence>
<feature type="transmembrane region" description="Helical" evidence="2">
    <location>
        <begin position="200"/>
        <end position="222"/>
    </location>
</feature>
<feature type="region of interest" description="Disordered" evidence="1">
    <location>
        <begin position="304"/>
        <end position="344"/>
    </location>
</feature>
<feature type="transmembrane region" description="Helical" evidence="2">
    <location>
        <begin position="101"/>
        <end position="124"/>
    </location>
</feature>
<dbReference type="InterPro" id="IPR045340">
    <property type="entry name" value="DUF6533"/>
</dbReference>
<keyword evidence="5" id="KW-1185">Reference proteome</keyword>
<keyword evidence="2" id="KW-1133">Transmembrane helix</keyword>
<feature type="transmembrane region" description="Helical" evidence="2">
    <location>
        <begin position="16"/>
        <end position="35"/>
    </location>
</feature>